<dbReference type="Proteomes" id="UP001108029">
    <property type="component" value="Unassembled WGS sequence"/>
</dbReference>
<dbReference type="GO" id="GO:0016787">
    <property type="term" value="F:hydrolase activity"/>
    <property type="evidence" value="ECO:0007669"/>
    <property type="project" value="UniProtKB-KW"/>
</dbReference>
<comment type="caution">
    <text evidence="1">The sequence shown here is derived from an EMBL/GenBank/DDBJ whole genome shotgun (WGS) entry which is preliminary data.</text>
</comment>
<dbReference type="SUPFAM" id="SSF56784">
    <property type="entry name" value="HAD-like"/>
    <property type="match status" value="1"/>
</dbReference>
<dbReference type="InterPro" id="IPR036412">
    <property type="entry name" value="HAD-like_sf"/>
</dbReference>
<evidence type="ECO:0000313" key="1">
    <source>
        <dbReference type="EMBL" id="MCD9873054.1"/>
    </source>
</evidence>
<sequence>MDQLGAMAGLGIDPPDLLRTYYRLYAGAPSAELAEQGRHWYEQVRLGRRTGPPFIARALAALRAHQDAGHLTALVSEAFAPCLAPLRKDLGADLVLCTEPLVDTEGCLTGEVRHPMTAAAKTRAVVRAAAEHGAGPLDCFGYGTRTDGLGLLSSVGNPTVIDVRTALVSLV</sequence>
<keyword evidence="2" id="KW-1185">Reference proteome</keyword>
<protein>
    <submittedName>
        <fullName evidence="1">Haloacid dehalogenase-like hydrolase</fullName>
    </submittedName>
</protein>
<dbReference type="Gene3D" id="3.40.50.1000">
    <property type="entry name" value="HAD superfamily/HAD-like"/>
    <property type="match status" value="1"/>
</dbReference>
<keyword evidence="1" id="KW-0378">Hydrolase</keyword>
<dbReference type="EMBL" id="JAJSBI010000002">
    <property type="protein sequence ID" value="MCD9873054.1"/>
    <property type="molecule type" value="Genomic_DNA"/>
</dbReference>
<gene>
    <name evidence="1" type="ORF">LJ657_05110</name>
</gene>
<dbReference type="Pfam" id="PF12710">
    <property type="entry name" value="HAD"/>
    <property type="match status" value="1"/>
</dbReference>
<dbReference type="RefSeq" id="WP_232647010.1">
    <property type="nucleotide sequence ID" value="NZ_JAJSBI010000002.1"/>
</dbReference>
<reference evidence="1" key="1">
    <citation type="submission" date="2021-12" db="EMBL/GenBank/DDBJ databases">
        <authorList>
            <person name="Lee J.-H."/>
            <person name="Kim S.-B."/>
        </authorList>
    </citation>
    <scope>NUCLEOTIDE SEQUENCE</scope>
    <source>
        <strain evidence="1">NR30</strain>
    </source>
</reference>
<evidence type="ECO:0000313" key="2">
    <source>
        <dbReference type="Proteomes" id="UP001108029"/>
    </source>
</evidence>
<proteinExistence type="predicted"/>
<dbReference type="AlphaFoldDB" id="A0A9Q3VIE0"/>
<dbReference type="InterPro" id="IPR023214">
    <property type="entry name" value="HAD_sf"/>
</dbReference>
<name>A0A9Q3VIE0_9ACTN</name>
<organism evidence="1 2">
    <name type="scientific">Streptomyces guryensis</name>
    <dbReference type="NCBI Taxonomy" id="2886947"/>
    <lineage>
        <taxon>Bacteria</taxon>
        <taxon>Bacillati</taxon>
        <taxon>Actinomycetota</taxon>
        <taxon>Actinomycetes</taxon>
        <taxon>Kitasatosporales</taxon>
        <taxon>Streptomycetaceae</taxon>
        <taxon>Streptomyces</taxon>
    </lineage>
</organism>
<accession>A0A9Q3VIE0</accession>